<dbReference type="Proteomes" id="UP000675881">
    <property type="component" value="Chromosome 3"/>
</dbReference>
<accession>A0A7R8CRZ4</accession>
<dbReference type="OrthoDB" id="2136125at2759"/>
<dbReference type="Pfam" id="PF14713">
    <property type="entry name" value="DUF4464"/>
    <property type="match status" value="1"/>
</dbReference>
<keyword evidence="8" id="KW-1185">Reference proteome</keyword>
<proteinExistence type="predicted"/>
<evidence type="ECO:0000313" key="8">
    <source>
        <dbReference type="Proteomes" id="UP000675881"/>
    </source>
</evidence>
<dbReference type="AlphaFoldDB" id="A0A7R8CRZ4"/>
<reference evidence="7" key="1">
    <citation type="submission" date="2021-02" db="EMBL/GenBank/DDBJ databases">
        <authorList>
            <person name="Bekaert M."/>
        </authorList>
    </citation>
    <scope>NUCLEOTIDE SEQUENCE</scope>
    <source>
        <strain evidence="7">IoA-00</strain>
    </source>
</reference>
<evidence type="ECO:0000256" key="4">
    <source>
        <dbReference type="ARBA" id="ARBA00021436"/>
    </source>
</evidence>
<evidence type="ECO:0000256" key="2">
    <source>
        <dbReference type="ARBA" id="ARBA00004123"/>
    </source>
</evidence>
<evidence type="ECO:0000256" key="6">
    <source>
        <dbReference type="ARBA" id="ARBA00023242"/>
    </source>
</evidence>
<comment type="function">
    <text evidence="1">May be involved in spermatogenesis.</text>
</comment>
<sequence length="124" mass="14423">MSSLVRMDMRKTKKDPFMTLIECLMTKKWTKYATYEEYLDSLVSEEDHRYLEDEDMARIIAELGYRSSGISFLEKKNKAIETEIVAQNNESESGNESSFLKALKNPCTPNTNWETPLDHIHANH</sequence>
<gene>
    <name evidence="7" type="ORF">LSAA_7693</name>
</gene>
<comment type="subcellular location">
    <subcellularLocation>
        <location evidence="3">Cytoplasm</location>
    </subcellularLocation>
    <subcellularLocation>
        <location evidence="2">Nucleus</location>
    </subcellularLocation>
</comment>
<organism evidence="7 8">
    <name type="scientific">Lepeophtheirus salmonis</name>
    <name type="common">Salmon louse</name>
    <name type="synonym">Caligus salmonis</name>
    <dbReference type="NCBI Taxonomy" id="72036"/>
    <lineage>
        <taxon>Eukaryota</taxon>
        <taxon>Metazoa</taxon>
        <taxon>Ecdysozoa</taxon>
        <taxon>Arthropoda</taxon>
        <taxon>Crustacea</taxon>
        <taxon>Multicrustacea</taxon>
        <taxon>Hexanauplia</taxon>
        <taxon>Copepoda</taxon>
        <taxon>Siphonostomatoida</taxon>
        <taxon>Caligidae</taxon>
        <taxon>Lepeophtheirus</taxon>
    </lineage>
</organism>
<keyword evidence="6" id="KW-0539">Nucleus</keyword>
<dbReference type="GO" id="GO:0005737">
    <property type="term" value="C:cytoplasm"/>
    <property type="evidence" value="ECO:0007669"/>
    <property type="project" value="UniProtKB-SubCell"/>
</dbReference>
<evidence type="ECO:0000256" key="5">
    <source>
        <dbReference type="ARBA" id="ARBA00022490"/>
    </source>
</evidence>
<dbReference type="PANTHER" id="PTHR33588">
    <property type="entry name" value="CILIA- AND FLAGELLA-ASSOCIATED PROTEIN 299"/>
    <property type="match status" value="1"/>
</dbReference>
<evidence type="ECO:0000313" key="7">
    <source>
        <dbReference type="EMBL" id="CAF2907638.1"/>
    </source>
</evidence>
<evidence type="ECO:0000256" key="3">
    <source>
        <dbReference type="ARBA" id="ARBA00004496"/>
    </source>
</evidence>
<protein>
    <recommendedName>
        <fullName evidence="4">Cilia- and flagella-associated protein 299</fullName>
    </recommendedName>
</protein>
<dbReference type="EMBL" id="HG994582">
    <property type="protein sequence ID" value="CAF2907638.1"/>
    <property type="molecule type" value="Genomic_DNA"/>
</dbReference>
<dbReference type="InterPro" id="IPR027887">
    <property type="entry name" value="DUF4464"/>
</dbReference>
<keyword evidence="5" id="KW-0963">Cytoplasm</keyword>
<evidence type="ECO:0000256" key="1">
    <source>
        <dbReference type="ARBA" id="ARBA00003056"/>
    </source>
</evidence>
<name>A0A7R8CRZ4_LEPSM</name>
<dbReference type="GO" id="GO:0005634">
    <property type="term" value="C:nucleus"/>
    <property type="evidence" value="ECO:0007669"/>
    <property type="project" value="UniProtKB-SubCell"/>
</dbReference>
<dbReference type="PANTHER" id="PTHR33588:SF1">
    <property type="entry name" value="CILIA- AND FLAGELLA-ASSOCIATED PROTEIN 299"/>
    <property type="match status" value="1"/>
</dbReference>